<dbReference type="SUPFAM" id="SSF53098">
    <property type="entry name" value="Ribonuclease H-like"/>
    <property type="match status" value="1"/>
</dbReference>
<name>A0A809S999_9PROT</name>
<sequence length="430" mass="49539">MSADRRNVAPFFLTGTVLDEWFSPMATILEKSRFSDAIFKTIPMATLIMSGCLRQILDASSLREYIQTLFHFDANQSITPIARATWSDALASPVRRDILRPAVVQLVELARNSLPDLLAHVEGIGSREVIATDATYQTESAHYHPRYPNIDGGHDNQKGHMLLSHFDVRHGIALTVTTETRSLGEMRVLKYEEAKGLHWLRVKEAIHVVDRAYIDGRFWDQRLKLYGSTVITRMKSTLKYSVMNENPIVLNTSHQGVLYDRTVKLQSSQGAWRLIGFHSPEGIDYEYLTNDLKLLPGVVAFLYHRRWDKEKYYDSFKNDLAGAKAWGKSPVAIEQQALLGIVTTILTRLFLMRRQQDLALDKLDYTQDKKHQKKLSVYNHTDSGVLLRAMWQNLAKIPRQVWRFLKNCFACQHTTDLYKRQLEPMLLRYL</sequence>
<dbReference type="InterPro" id="IPR012337">
    <property type="entry name" value="RNaseH-like_sf"/>
</dbReference>
<dbReference type="AlphaFoldDB" id="A0A809S999"/>
<dbReference type="Proteomes" id="UP000463939">
    <property type="component" value="Chromosome"/>
</dbReference>
<accession>A0A809S999</accession>
<evidence type="ECO:0008006" key="3">
    <source>
        <dbReference type="Google" id="ProtNLM"/>
    </source>
</evidence>
<evidence type="ECO:0000313" key="2">
    <source>
        <dbReference type="Proteomes" id="UP000463939"/>
    </source>
</evidence>
<evidence type="ECO:0000313" key="1">
    <source>
        <dbReference type="EMBL" id="BBP00772.1"/>
    </source>
</evidence>
<gene>
    <name evidence="1" type="ORF">SFSGTM_14800</name>
</gene>
<organism evidence="1 2">
    <name type="scientific">Sulfuriferula nivalis</name>
    <dbReference type="NCBI Taxonomy" id="2675298"/>
    <lineage>
        <taxon>Bacteria</taxon>
        <taxon>Pseudomonadati</taxon>
        <taxon>Pseudomonadota</taxon>
        <taxon>Betaproteobacteria</taxon>
        <taxon>Nitrosomonadales</taxon>
        <taxon>Sulfuricellaceae</taxon>
        <taxon>Sulfuriferula</taxon>
    </lineage>
</organism>
<dbReference type="PANTHER" id="PTHR33258:SF1">
    <property type="entry name" value="TRANSPOSASE INSL FOR INSERTION SEQUENCE ELEMENT IS186A-RELATED"/>
    <property type="match status" value="1"/>
</dbReference>
<reference evidence="2" key="1">
    <citation type="submission" date="2019-11" db="EMBL/GenBank/DDBJ databases">
        <title>Isolation and characterization of a novel species in the genus Sulfuriferula.</title>
        <authorList>
            <person name="Mochizuki J."/>
            <person name="Kojima H."/>
            <person name="Fukui M."/>
        </authorList>
    </citation>
    <scope>NUCLEOTIDE SEQUENCE [LARGE SCALE GENOMIC DNA]</scope>
    <source>
        <strain evidence="2">SGTM</strain>
    </source>
</reference>
<dbReference type="KEGG" id="sniv:SFSGTM_14800"/>
<dbReference type="PANTHER" id="PTHR33258">
    <property type="entry name" value="TRANSPOSASE INSL FOR INSERTION SEQUENCE ELEMENT IS186A-RELATED"/>
    <property type="match status" value="1"/>
</dbReference>
<dbReference type="RefSeq" id="WP_162084640.1">
    <property type="nucleotide sequence ID" value="NZ_AP021881.1"/>
</dbReference>
<proteinExistence type="predicted"/>
<dbReference type="EMBL" id="AP021881">
    <property type="protein sequence ID" value="BBP00772.1"/>
    <property type="molecule type" value="Genomic_DNA"/>
</dbReference>
<keyword evidence="2" id="KW-1185">Reference proteome</keyword>
<protein>
    <recommendedName>
        <fullName evidence="3">Mobile element protein</fullName>
    </recommendedName>
</protein>